<protein>
    <recommendedName>
        <fullName evidence="4">JNK1/MAPK8-associated membrane protein</fullName>
    </recommendedName>
</protein>
<feature type="transmembrane region" description="Helical" evidence="1">
    <location>
        <begin position="152"/>
        <end position="176"/>
    </location>
</feature>
<proteinExistence type="predicted"/>
<dbReference type="eggNOG" id="KOG3744">
    <property type="taxonomic scope" value="Eukaryota"/>
</dbReference>
<dbReference type="STRING" id="45351.A7RVN2"/>
<dbReference type="OrthoDB" id="5920264at2759"/>
<dbReference type="GO" id="GO:0031625">
    <property type="term" value="F:ubiquitin protein ligase binding"/>
    <property type="evidence" value="ECO:0000318"/>
    <property type="project" value="GO_Central"/>
</dbReference>
<dbReference type="GO" id="GO:0036503">
    <property type="term" value="P:ERAD pathway"/>
    <property type="evidence" value="ECO:0000318"/>
    <property type="project" value="GO_Central"/>
</dbReference>
<dbReference type="GO" id="GO:0016020">
    <property type="term" value="C:membrane"/>
    <property type="evidence" value="ECO:0007669"/>
    <property type="project" value="InterPro"/>
</dbReference>
<accession>A7RVN2</accession>
<dbReference type="EMBL" id="DS469544">
    <property type="protein sequence ID" value="EDO44415.1"/>
    <property type="molecule type" value="Genomic_DNA"/>
</dbReference>
<dbReference type="Proteomes" id="UP000001593">
    <property type="component" value="Unassembled WGS sequence"/>
</dbReference>
<evidence type="ECO:0000313" key="3">
    <source>
        <dbReference type="Proteomes" id="UP000001593"/>
    </source>
</evidence>
<keyword evidence="1" id="KW-0812">Transmembrane</keyword>
<organism evidence="2 3">
    <name type="scientific">Nematostella vectensis</name>
    <name type="common">Starlet sea anemone</name>
    <dbReference type="NCBI Taxonomy" id="45351"/>
    <lineage>
        <taxon>Eukaryota</taxon>
        <taxon>Metazoa</taxon>
        <taxon>Cnidaria</taxon>
        <taxon>Anthozoa</taxon>
        <taxon>Hexacorallia</taxon>
        <taxon>Actiniaria</taxon>
        <taxon>Edwardsiidae</taxon>
        <taxon>Nematostella</taxon>
    </lineage>
</organism>
<dbReference type="PANTHER" id="PTHR12740">
    <property type="entry name" value="JNK1/MAPK8-ASSOCIATED MEMBRANE PROTEIN"/>
    <property type="match status" value="1"/>
</dbReference>
<name>A7RVN2_NEMVE</name>
<keyword evidence="1" id="KW-0472">Membrane</keyword>
<dbReference type="HOGENOM" id="CLU_062918_1_0_1"/>
<dbReference type="OMA" id="CPGIYCG"/>
<dbReference type="PANTHER" id="PTHR12740:SF4">
    <property type="entry name" value="JNK1_MAPK8-ASSOCIATED MEMBRANE PROTEIN"/>
    <property type="match status" value="1"/>
</dbReference>
<feature type="transmembrane region" description="Helical" evidence="1">
    <location>
        <begin position="277"/>
        <end position="295"/>
    </location>
</feature>
<feature type="transmembrane region" description="Helical" evidence="1">
    <location>
        <begin position="59"/>
        <end position="77"/>
    </location>
</feature>
<feature type="transmembrane region" description="Helical" evidence="1">
    <location>
        <begin position="216"/>
        <end position="235"/>
    </location>
</feature>
<gene>
    <name evidence="2" type="ORF">NEMVEDRAFT_v1g95124</name>
</gene>
<dbReference type="AlphaFoldDB" id="A7RVN2"/>
<reference evidence="2 3" key="1">
    <citation type="journal article" date="2007" name="Science">
        <title>Sea anemone genome reveals ancestral eumetazoan gene repertoire and genomic organization.</title>
        <authorList>
            <person name="Putnam N.H."/>
            <person name="Srivastava M."/>
            <person name="Hellsten U."/>
            <person name="Dirks B."/>
            <person name="Chapman J."/>
            <person name="Salamov A."/>
            <person name="Terry A."/>
            <person name="Shapiro H."/>
            <person name="Lindquist E."/>
            <person name="Kapitonov V.V."/>
            <person name="Jurka J."/>
            <person name="Genikhovich G."/>
            <person name="Grigoriev I.V."/>
            <person name="Lucas S.M."/>
            <person name="Steele R.E."/>
            <person name="Finnerty J.R."/>
            <person name="Technau U."/>
            <person name="Martindale M.Q."/>
            <person name="Rokhsar D.S."/>
        </authorList>
    </citation>
    <scope>NUCLEOTIDE SEQUENCE [LARGE SCALE GENOMIC DNA]</scope>
    <source>
        <strain evidence="3">CH2 X CH6</strain>
    </source>
</reference>
<dbReference type="GO" id="GO:0006986">
    <property type="term" value="P:response to unfolded protein"/>
    <property type="evidence" value="ECO:0007669"/>
    <property type="project" value="InterPro"/>
</dbReference>
<feature type="transmembrane region" description="Helical" evidence="1">
    <location>
        <begin position="247"/>
        <end position="265"/>
    </location>
</feature>
<keyword evidence="1" id="KW-1133">Transmembrane helix</keyword>
<dbReference type="InParanoid" id="A7RVN2"/>
<dbReference type="Pfam" id="PF05571">
    <property type="entry name" value="JAMP"/>
    <property type="match status" value="1"/>
</dbReference>
<feature type="transmembrane region" description="Helical" evidence="1">
    <location>
        <begin position="89"/>
        <end position="109"/>
    </location>
</feature>
<evidence type="ECO:0000256" key="1">
    <source>
        <dbReference type="SAM" id="Phobius"/>
    </source>
</evidence>
<keyword evidence="3" id="KW-1185">Reference proteome</keyword>
<sequence>MFSTLFYLSVELEKCPGQYCGRVQDRNGKFGKCQACPRGYRSYGDLCVKCTKSLRLHDWLYLGFIILTVIVLHWFFIDYFVQRVRQNMILLFVSSVIETTLAAIFTLLVNEPKGTLNLTACWTERLSDWYTVFFNPKPDYVNTIHCTNEAVYPLYTIVLTFHAIAVTMLILIRPVLSHRMCAGSGLSSIYAAMYFLPVLAAVHALLGGLLYYSYPYITLVVSVISTAVVLSKNKITNIRQLMGSKRHISIVFGHWLINAYGLLAVTEVTQPSVHGPMFLLVTTPVLFYLATSSLTEPNKFKQLLAG</sequence>
<feature type="transmembrane region" description="Helical" evidence="1">
    <location>
        <begin position="188"/>
        <end position="210"/>
    </location>
</feature>
<dbReference type="InterPro" id="IPR008485">
    <property type="entry name" value="JAMP"/>
</dbReference>
<evidence type="ECO:0000313" key="2">
    <source>
        <dbReference type="EMBL" id="EDO44415.1"/>
    </source>
</evidence>
<dbReference type="PhylomeDB" id="A7RVN2"/>
<evidence type="ECO:0008006" key="4">
    <source>
        <dbReference type="Google" id="ProtNLM"/>
    </source>
</evidence>
<dbReference type="KEGG" id="nve:5516413"/>